<dbReference type="InterPro" id="IPR004358">
    <property type="entry name" value="Sig_transdc_His_kin-like_C"/>
</dbReference>
<comment type="caution">
    <text evidence="11">The sequence shown here is derived from an EMBL/GenBank/DDBJ whole genome shotgun (WGS) entry which is preliminary data.</text>
</comment>
<dbReference type="CDD" id="cd00082">
    <property type="entry name" value="HisKA"/>
    <property type="match status" value="1"/>
</dbReference>
<evidence type="ECO:0000256" key="7">
    <source>
        <dbReference type="ARBA" id="ARBA00023012"/>
    </source>
</evidence>
<evidence type="ECO:0000256" key="4">
    <source>
        <dbReference type="ARBA" id="ARBA00022553"/>
    </source>
</evidence>
<evidence type="ECO:0000259" key="10">
    <source>
        <dbReference type="PROSITE" id="PS50885"/>
    </source>
</evidence>
<feature type="transmembrane region" description="Helical" evidence="8">
    <location>
        <begin position="192"/>
        <end position="211"/>
    </location>
</feature>
<dbReference type="InterPro" id="IPR003660">
    <property type="entry name" value="HAMP_dom"/>
</dbReference>
<dbReference type="SMART" id="SM00304">
    <property type="entry name" value="HAMP"/>
    <property type="match status" value="1"/>
</dbReference>
<evidence type="ECO:0000256" key="5">
    <source>
        <dbReference type="ARBA" id="ARBA00022679"/>
    </source>
</evidence>
<name>A0ABW8SRE4_9CLOT</name>
<evidence type="ECO:0000256" key="8">
    <source>
        <dbReference type="SAM" id="Phobius"/>
    </source>
</evidence>
<keyword evidence="5" id="KW-0808">Transferase</keyword>
<feature type="domain" description="Histidine kinase" evidence="9">
    <location>
        <begin position="294"/>
        <end position="492"/>
    </location>
</feature>
<protein>
    <recommendedName>
        <fullName evidence="3">histidine kinase</fullName>
        <ecNumber evidence="3">2.7.13.3</ecNumber>
    </recommendedName>
</protein>
<dbReference type="Gene3D" id="3.30.565.10">
    <property type="entry name" value="Histidine kinase-like ATPase, C-terminal domain"/>
    <property type="match status" value="1"/>
</dbReference>
<dbReference type="SUPFAM" id="SSF55874">
    <property type="entry name" value="ATPase domain of HSP90 chaperone/DNA topoisomerase II/histidine kinase"/>
    <property type="match status" value="1"/>
</dbReference>
<dbReference type="Proteomes" id="UP001623660">
    <property type="component" value="Unassembled WGS sequence"/>
</dbReference>
<keyword evidence="8" id="KW-0812">Transmembrane</keyword>
<dbReference type="InterPro" id="IPR003661">
    <property type="entry name" value="HisK_dim/P_dom"/>
</dbReference>
<evidence type="ECO:0000256" key="6">
    <source>
        <dbReference type="ARBA" id="ARBA00022777"/>
    </source>
</evidence>
<dbReference type="PRINTS" id="PR00344">
    <property type="entry name" value="BCTRLSENSOR"/>
</dbReference>
<proteinExistence type="predicted"/>
<feature type="domain" description="HAMP" evidence="10">
    <location>
        <begin position="213"/>
        <end position="265"/>
    </location>
</feature>
<dbReference type="Pfam" id="PF00512">
    <property type="entry name" value="HisKA"/>
    <property type="match status" value="1"/>
</dbReference>
<dbReference type="CDD" id="cd06225">
    <property type="entry name" value="HAMP"/>
    <property type="match status" value="1"/>
</dbReference>
<dbReference type="SMART" id="SM00387">
    <property type="entry name" value="HATPase_c"/>
    <property type="match status" value="1"/>
</dbReference>
<evidence type="ECO:0000256" key="3">
    <source>
        <dbReference type="ARBA" id="ARBA00012438"/>
    </source>
</evidence>
<keyword evidence="8" id="KW-0472">Membrane</keyword>
<comment type="subcellular location">
    <subcellularLocation>
        <location evidence="2">Membrane</location>
    </subcellularLocation>
</comment>
<dbReference type="PROSITE" id="PS50109">
    <property type="entry name" value="HIS_KIN"/>
    <property type="match status" value="1"/>
</dbReference>
<keyword evidence="6" id="KW-0418">Kinase</keyword>
<evidence type="ECO:0000313" key="12">
    <source>
        <dbReference type="Proteomes" id="UP001623660"/>
    </source>
</evidence>
<accession>A0ABW8SRE4</accession>
<dbReference type="InterPro" id="IPR036097">
    <property type="entry name" value="HisK_dim/P_sf"/>
</dbReference>
<keyword evidence="12" id="KW-1185">Reference proteome</keyword>
<dbReference type="SUPFAM" id="SSF158472">
    <property type="entry name" value="HAMP domain-like"/>
    <property type="match status" value="1"/>
</dbReference>
<dbReference type="InterPro" id="IPR050351">
    <property type="entry name" value="BphY/WalK/GraS-like"/>
</dbReference>
<keyword evidence="8" id="KW-1133">Transmembrane helix</keyword>
<keyword evidence="7" id="KW-0902">Two-component regulatory system</keyword>
<dbReference type="Pfam" id="PF02518">
    <property type="entry name" value="HATPase_c"/>
    <property type="match status" value="1"/>
</dbReference>
<gene>
    <name evidence="11" type="ORF">ACJDU8_22805</name>
</gene>
<dbReference type="InterPro" id="IPR036890">
    <property type="entry name" value="HATPase_C_sf"/>
</dbReference>
<evidence type="ECO:0000256" key="2">
    <source>
        <dbReference type="ARBA" id="ARBA00004370"/>
    </source>
</evidence>
<dbReference type="InterPro" id="IPR003594">
    <property type="entry name" value="HATPase_dom"/>
</dbReference>
<keyword evidence="11" id="KW-0067">ATP-binding</keyword>
<dbReference type="Gene3D" id="6.10.340.10">
    <property type="match status" value="1"/>
</dbReference>
<dbReference type="PANTHER" id="PTHR45453:SF3">
    <property type="entry name" value="HISTIDINE KINASE"/>
    <property type="match status" value="1"/>
</dbReference>
<dbReference type="EMBL" id="JBJHZX010000057">
    <property type="protein sequence ID" value="MFL0198371.1"/>
    <property type="molecule type" value="Genomic_DNA"/>
</dbReference>
<sequence>MKIGNTMWKNKFIEKIRKNITWKLFIVTALIFIIFISSTLTFQSLFFGKFYIGKKKSIIESSVKKFEISYNNAENDDEVTELIRKFEDNNNAKIVIMDNEGKMNYITKLDNKDYDEVRVKIIHDIIITWIRDSNLLDEMKKYDKPMTVITERKINGIRNIVTAVPDNKKQEIIFAMTSLQPVDEASSVIKEFYIYFYIGAVVLILILSLIYTNTVSKPLVKLNDTAKKMAMMDFTEKCNIKNEDEIGNLANTLNFLAYNLDKALTSLKKANTKLEEDIEKEREIDKIRKEFIASVSHELKTPINLIGGYAEGLKDDIFDSGEKDYYIDIIIDESNKMGNLVAGMLQLSHLESGVLKLDREKFFMDEFIVSVLKKFSKVIKDKNITINFHMIPKAKVYADWDRMEQVIDNFITNAIKNTEEGGDINFTIENKESDKIIVAVENTGKNIPEEELNKLWNNFYKLDKSRNRKLGGTGLGLSIVKNILMLHGYDYGVQNTDIGVKFYFIMDKL</sequence>
<evidence type="ECO:0000259" key="9">
    <source>
        <dbReference type="PROSITE" id="PS50109"/>
    </source>
</evidence>
<evidence type="ECO:0000313" key="11">
    <source>
        <dbReference type="EMBL" id="MFL0198371.1"/>
    </source>
</evidence>
<dbReference type="RefSeq" id="WP_406794480.1">
    <property type="nucleotide sequence ID" value="NZ_JBJHZX010000057.1"/>
</dbReference>
<keyword evidence="11" id="KW-0547">Nucleotide-binding</keyword>
<dbReference type="PROSITE" id="PS50885">
    <property type="entry name" value="HAMP"/>
    <property type="match status" value="1"/>
</dbReference>
<dbReference type="EC" id="2.7.13.3" evidence="3"/>
<dbReference type="Gene3D" id="1.10.287.130">
    <property type="match status" value="1"/>
</dbReference>
<feature type="transmembrane region" description="Helical" evidence="8">
    <location>
        <begin position="20"/>
        <end position="47"/>
    </location>
</feature>
<keyword evidence="4" id="KW-0597">Phosphoprotein</keyword>
<dbReference type="SMART" id="SM00388">
    <property type="entry name" value="HisKA"/>
    <property type="match status" value="1"/>
</dbReference>
<evidence type="ECO:0000256" key="1">
    <source>
        <dbReference type="ARBA" id="ARBA00000085"/>
    </source>
</evidence>
<dbReference type="SUPFAM" id="SSF47384">
    <property type="entry name" value="Homodimeric domain of signal transducing histidine kinase"/>
    <property type="match status" value="1"/>
</dbReference>
<comment type="catalytic activity">
    <reaction evidence="1">
        <text>ATP + protein L-histidine = ADP + protein N-phospho-L-histidine.</text>
        <dbReference type="EC" id="2.7.13.3"/>
    </reaction>
</comment>
<reference evidence="11 12" key="1">
    <citation type="submission" date="2024-11" db="EMBL/GenBank/DDBJ databases">
        <authorList>
            <person name="Heng Y.C."/>
            <person name="Lim A.C.H."/>
            <person name="Lee J.K.Y."/>
            <person name="Kittelmann S."/>
        </authorList>
    </citation>
    <scope>NUCLEOTIDE SEQUENCE [LARGE SCALE GENOMIC DNA]</scope>
    <source>
        <strain evidence="11 12">WILCCON 0269</strain>
    </source>
</reference>
<dbReference type="PANTHER" id="PTHR45453">
    <property type="entry name" value="PHOSPHATE REGULON SENSOR PROTEIN PHOR"/>
    <property type="match status" value="1"/>
</dbReference>
<dbReference type="GO" id="GO:0005524">
    <property type="term" value="F:ATP binding"/>
    <property type="evidence" value="ECO:0007669"/>
    <property type="project" value="UniProtKB-KW"/>
</dbReference>
<dbReference type="InterPro" id="IPR005467">
    <property type="entry name" value="His_kinase_dom"/>
</dbReference>
<organism evidence="11 12">
    <name type="scientific">Candidatus Clostridium eludens</name>
    <dbReference type="NCBI Taxonomy" id="3381663"/>
    <lineage>
        <taxon>Bacteria</taxon>
        <taxon>Bacillati</taxon>
        <taxon>Bacillota</taxon>
        <taxon>Clostridia</taxon>
        <taxon>Eubacteriales</taxon>
        <taxon>Clostridiaceae</taxon>
        <taxon>Clostridium</taxon>
    </lineage>
</organism>